<feature type="region of interest" description="Disordered" evidence="1">
    <location>
        <begin position="228"/>
        <end position="269"/>
    </location>
</feature>
<gene>
    <name evidence="2" type="ORF">LCGC14_2826320</name>
</gene>
<dbReference type="EMBL" id="LAZR01053713">
    <property type="protein sequence ID" value="KKK80156.1"/>
    <property type="molecule type" value="Genomic_DNA"/>
</dbReference>
<name>A0A0F9B6I9_9ZZZZ</name>
<organism evidence="2">
    <name type="scientific">marine sediment metagenome</name>
    <dbReference type="NCBI Taxonomy" id="412755"/>
    <lineage>
        <taxon>unclassified sequences</taxon>
        <taxon>metagenomes</taxon>
        <taxon>ecological metagenomes</taxon>
    </lineage>
</organism>
<dbReference type="AlphaFoldDB" id="A0A0F9B6I9"/>
<reference evidence="2" key="1">
    <citation type="journal article" date="2015" name="Nature">
        <title>Complex archaea that bridge the gap between prokaryotes and eukaryotes.</title>
        <authorList>
            <person name="Spang A."/>
            <person name="Saw J.H."/>
            <person name="Jorgensen S.L."/>
            <person name="Zaremba-Niedzwiedzka K."/>
            <person name="Martijn J."/>
            <person name="Lind A.E."/>
            <person name="van Eijk R."/>
            <person name="Schleper C."/>
            <person name="Guy L."/>
            <person name="Ettema T.J."/>
        </authorList>
    </citation>
    <scope>NUCLEOTIDE SEQUENCE</scope>
</reference>
<feature type="compositionally biased region" description="Basic and acidic residues" evidence="1">
    <location>
        <begin position="255"/>
        <end position="269"/>
    </location>
</feature>
<comment type="caution">
    <text evidence="2">The sequence shown here is derived from an EMBL/GenBank/DDBJ whole genome shotgun (WGS) entry which is preliminary data.</text>
</comment>
<proteinExistence type="predicted"/>
<protein>
    <submittedName>
        <fullName evidence="2">Uncharacterized protein</fullName>
    </submittedName>
</protein>
<evidence type="ECO:0000256" key="1">
    <source>
        <dbReference type="SAM" id="MobiDB-lite"/>
    </source>
</evidence>
<sequence length="269" mass="29599">VNDNIALFNEFVKETGNSDFGVFKTINSTDIASMESMQALVTLAVLKTPALAGQEANLKKNFERKYNLDPENVDEAELAINKVGLLQDGEEAKKSLLEVKSKLKMPEPPEETPAVGGPKELTTEEKQSLQTEWGKIAAKIGETYGTIPIPMKDSKEPVLSYQIDGEIQKAAVQGAVAYCVQNQMELNEDNVKRVAGIMQNQLLVKELPNIVHSVFEKARSLTEEQVTALYDNPSPSKNTDTPPTPPVPVLTPEEEGQKKAFDLEMDGRQ</sequence>
<feature type="region of interest" description="Disordered" evidence="1">
    <location>
        <begin position="101"/>
        <end position="127"/>
    </location>
</feature>
<accession>A0A0F9B6I9</accession>
<feature type="non-terminal residue" evidence="2">
    <location>
        <position position="1"/>
    </location>
</feature>
<evidence type="ECO:0000313" key="2">
    <source>
        <dbReference type="EMBL" id="KKK80156.1"/>
    </source>
</evidence>